<name>A0A8R1TSS1_ONCVO</name>
<reference evidence="3" key="1">
    <citation type="submission" date="2013-10" db="EMBL/GenBank/DDBJ databases">
        <title>Genome sequencing of Onchocerca volvulus.</title>
        <authorList>
            <person name="Cotton J."/>
            <person name="Tsai J."/>
            <person name="Stanley E."/>
            <person name="Tracey A."/>
            <person name="Holroyd N."/>
            <person name="Lustigman S."/>
            <person name="Berriman M."/>
        </authorList>
    </citation>
    <scope>NUCLEOTIDE SEQUENCE</scope>
</reference>
<evidence type="ECO:0000313" key="3">
    <source>
        <dbReference type="Proteomes" id="UP000024404"/>
    </source>
</evidence>
<sequence length="499" mass="56992">MDRNLMLRFNDAIILVVHSQVLAYYSTRFFDNYRLNRNYMKITNDAHIARNLIQFHYTGILQLPFSHIGKYLLISNQLAFNVALEALSQLLEKFSHRNSYHAIICANIACEPNNHVAASCLKSIISCAATFLKRPISYDLHKMYASPNAAYHILQILTIFTDWKKSLKLALDWIVYEEWRYCYAEFILNAIVFEASDELLRVVKEEIGRLPGKVGEILAKCCKHVMYRYNENNIERTNQERYSLPSDEDSATSSIRSSTPSMRSFAYSEIKTSSMTQDSPQPPSWSSETENLLLSACSSTSIFDEFLLDDSTQQTNTPNNTKSLIPLIHSTNLISHEKAMKRQQANSSQQLAERNGKYSQKSKISHQSRNERNSRVSNKSQRNYSEVVTQEVANETIISEIANNEDQLSGNESESGFGEVLLLNQSALSKTEALSCFDEPPFHFFPNYINIDYSWEKEQSEMMRGQKIAQKQELTKKLGCLNKFGFVADANLSDNAITV</sequence>
<proteinExistence type="predicted"/>
<feature type="region of interest" description="Disordered" evidence="1">
    <location>
        <begin position="338"/>
        <end position="385"/>
    </location>
</feature>
<keyword evidence="3" id="KW-1185">Reference proteome</keyword>
<protein>
    <recommendedName>
        <fullName evidence="4">BTB domain-containing protein</fullName>
    </recommendedName>
</protein>
<dbReference type="EnsemblMetazoa" id="OVOC3625.1">
    <property type="protein sequence ID" value="OVOC3625.1"/>
    <property type="gene ID" value="WBGene00240434"/>
</dbReference>
<reference evidence="2" key="2">
    <citation type="submission" date="2022-06" db="UniProtKB">
        <authorList>
            <consortium name="EnsemblMetazoa"/>
        </authorList>
    </citation>
    <scope>IDENTIFICATION</scope>
</reference>
<dbReference type="AlphaFoldDB" id="A0A8R1TSS1"/>
<dbReference type="Proteomes" id="UP000024404">
    <property type="component" value="Unassembled WGS sequence"/>
</dbReference>
<feature type="compositionally biased region" description="Low complexity" evidence="1">
    <location>
        <begin position="251"/>
        <end position="262"/>
    </location>
</feature>
<dbReference type="OMA" id="ICANIAC"/>
<evidence type="ECO:0000256" key="1">
    <source>
        <dbReference type="SAM" id="MobiDB-lite"/>
    </source>
</evidence>
<evidence type="ECO:0000313" key="2">
    <source>
        <dbReference type="EnsemblMetazoa" id="OVOC3625.1"/>
    </source>
</evidence>
<dbReference type="EMBL" id="CMVM020000119">
    <property type="status" value="NOT_ANNOTATED_CDS"/>
    <property type="molecule type" value="Genomic_DNA"/>
</dbReference>
<evidence type="ECO:0008006" key="4">
    <source>
        <dbReference type="Google" id="ProtNLM"/>
    </source>
</evidence>
<feature type="compositionally biased region" description="Polar residues" evidence="1">
    <location>
        <begin position="343"/>
        <end position="367"/>
    </location>
</feature>
<accession>A0A8R1TSS1</accession>
<feature type="compositionally biased region" description="Polar residues" evidence="1">
    <location>
        <begin position="375"/>
        <end position="385"/>
    </location>
</feature>
<organism evidence="2 3">
    <name type="scientific">Onchocerca volvulus</name>
    <dbReference type="NCBI Taxonomy" id="6282"/>
    <lineage>
        <taxon>Eukaryota</taxon>
        <taxon>Metazoa</taxon>
        <taxon>Ecdysozoa</taxon>
        <taxon>Nematoda</taxon>
        <taxon>Chromadorea</taxon>
        <taxon>Rhabditida</taxon>
        <taxon>Spirurina</taxon>
        <taxon>Spiruromorpha</taxon>
        <taxon>Filarioidea</taxon>
        <taxon>Onchocercidae</taxon>
        <taxon>Onchocerca</taxon>
    </lineage>
</organism>
<feature type="region of interest" description="Disordered" evidence="1">
    <location>
        <begin position="238"/>
        <end position="262"/>
    </location>
</feature>